<dbReference type="EMBL" id="AP035789">
    <property type="protein sequence ID" value="BFO80406.1"/>
    <property type="molecule type" value="Genomic_DNA"/>
</dbReference>
<protein>
    <submittedName>
        <fullName evidence="2">Helix-turn-helix domain-containing protein</fullName>
    </submittedName>
</protein>
<organism evidence="2">
    <name type="scientific">Prevotella sp. GTC17262</name>
    <dbReference type="NCBI Taxonomy" id="3236797"/>
    <lineage>
        <taxon>Bacteria</taxon>
        <taxon>Pseudomonadati</taxon>
        <taxon>Bacteroidota</taxon>
        <taxon>Bacteroidia</taxon>
        <taxon>Bacteroidales</taxon>
        <taxon>Prevotellaceae</taxon>
        <taxon>Prevotella</taxon>
    </lineage>
</organism>
<accession>A0AB33JJT8</accession>
<dbReference type="PANTHER" id="PTHR34585:SF22">
    <property type="entry name" value="HELIX-TURN-HELIX DOMAIN-CONTAINING PROTEIN"/>
    <property type="match status" value="1"/>
</dbReference>
<gene>
    <name evidence="2" type="ORF">GTC17262_05970</name>
</gene>
<proteinExistence type="predicted"/>
<sequence>MEVVIIEKKAFESLLSHIQDLSACIDKLCDKNEGQAMNVWLDSEDACRRMRISPRKLQRLRDAHLIGCSQVNRKFYYREDDIRRFMEECKSTDSGNVPCTRQTDQILKP</sequence>
<name>A0AB33JJT8_9BACT</name>
<dbReference type="AlphaFoldDB" id="A0AB33JJT8"/>
<dbReference type="PANTHER" id="PTHR34585">
    <property type="match status" value="1"/>
</dbReference>
<dbReference type="Pfam" id="PF12728">
    <property type="entry name" value="HTH_17"/>
    <property type="match status" value="1"/>
</dbReference>
<evidence type="ECO:0000259" key="1">
    <source>
        <dbReference type="Pfam" id="PF12728"/>
    </source>
</evidence>
<feature type="domain" description="Helix-turn-helix" evidence="1">
    <location>
        <begin position="40"/>
        <end position="89"/>
    </location>
</feature>
<dbReference type="InterPro" id="IPR041657">
    <property type="entry name" value="HTH_17"/>
</dbReference>
<reference evidence="2" key="1">
    <citation type="submission" date="2024-07" db="EMBL/GenBank/DDBJ databases">
        <title>Complete genome sequence of Prevotella sp. YM-2024 GTC17262.</title>
        <authorList>
            <person name="Hayashi M."/>
            <person name="Muto Y."/>
            <person name="Tanaka K."/>
            <person name="Niwa H."/>
        </authorList>
    </citation>
    <scope>NUCLEOTIDE SEQUENCE</scope>
    <source>
        <strain evidence="2">GTC17262</strain>
    </source>
</reference>
<evidence type="ECO:0000313" key="2">
    <source>
        <dbReference type="EMBL" id="BFO80406.1"/>
    </source>
</evidence>